<proteinExistence type="predicted"/>
<keyword evidence="1" id="KW-0812">Transmembrane</keyword>
<keyword evidence="1" id="KW-0472">Membrane</keyword>
<accession>A0A401Z943</accession>
<reference evidence="3" key="1">
    <citation type="submission" date="2018-12" db="EMBL/GenBank/DDBJ databases">
        <title>Tengunoibacter tsumagoiensis gen. nov., sp. nov., Dictyobacter kobayashii sp. nov., D. alpinus sp. nov., and D. joshuensis sp. nov. and description of Dictyobacteraceae fam. nov. within the order Ktedonobacterales isolated from Tengu-no-mugimeshi.</title>
        <authorList>
            <person name="Wang C.M."/>
            <person name="Zheng Y."/>
            <person name="Sakai Y."/>
            <person name="Toyoda A."/>
            <person name="Minakuchi Y."/>
            <person name="Abe K."/>
            <person name="Yokota A."/>
            <person name="Yabe S."/>
        </authorList>
    </citation>
    <scope>NUCLEOTIDE SEQUENCE [LARGE SCALE GENOMIC DNA]</scope>
    <source>
        <strain evidence="3">S-27</strain>
    </source>
</reference>
<evidence type="ECO:0000313" key="3">
    <source>
        <dbReference type="Proteomes" id="UP000287224"/>
    </source>
</evidence>
<gene>
    <name evidence="2" type="ORF">KDAU_07130</name>
</gene>
<evidence type="ECO:0000256" key="1">
    <source>
        <dbReference type="SAM" id="Phobius"/>
    </source>
</evidence>
<keyword evidence="1" id="KW-1133">Transmembrane helix</keyword>
<sequence length="60" mass="6400">MLLIVLIAMLLAGLIIGIILLGIQLWMLTVALNQYLQGQTTGSWQLVIISGLVLIGGIIV</sequence>
<dbReference type="EMBL" id="BIFQ01000001">
    <property type="protein sequence ID" value="GCE03384.1"/>
    <property type="molecule type" value="Genomic_DNA"/>
</dbReference>
<organism evidence="2 3">
    <name type="scientific">Dictyobacter aurantiacus</name>
    <dbReference type="NCBI Taxonomy" id="1936993"/>
    <lineage>
        <taxon>Bacteria</taxon>
        <taxon>Bacillati</taxon>
        <taxon>Chloroflexota</taxon>
        <taxon>Ktedonobacteria</taxon>
        <taxon>Ktedonobacterales</taxon>
        <taxon>Dictyobacteraceae</taxon>
        <taxon>Dictyobacter</taxon>
    </lineage>
</organism>
<protein>
    <submittedName>
        <fullName evidence="2">Uncharacterized protein</fullName>
    </submittedName>
</protein>
<feature type="transmembrane region" description="Helical" evidence="1">
    <location>
        <begin position="42"/>
        <end position="59"/>
    </location>
</feature>
<comment type="caution">
    <text evidence="2">The sequence shown here is derived from an EMBL/GenBank/DDBJ whole genome shotgun (WGS) entry which is preliminary data.</text>
</comment>
<dbReference type="Proteomes" id="UP000287224">
    <property type="component" value="Unassembled WGS sequence"/>
</dbReference>
<evidence type="ECO:0000313" key="2">
    <source>
        <dbReference type="EMBL" id="GCE03384.1"/>
    </source>
</evidence>
<keyword evidence="3" id="KW-1185">Reference proteome</keyword>
<name>A0A401Z943_9CHLR</name>
<dbReference type="AlphaFoldDB" id="A0A401Z943"/>
<feature type="transmembrane region" description="Helical" evidence="1">
    <location>
        <begin position="6"/>
        <end position="30"/>
    </location>
</feature>